<dbReference type="Proteomes" id="UP001168528">
    <property type="component" value="Unassembled WGS sequence"/>
</dbReference>
<keyword evidence="1" id="KW-0812">Transmembrane</keyword>
<proteinExistence type="predicted"/>
<dbReference type="InterPro" id="IPR009577">
    <property type="entry name" value="Sm_multidrug_ex"/>
</dbReference>
<evidence type="ECO:0000313" key="3">
    <source>
        <dbReference type="Proteomes" id="UP001168528"/>
    </source>
</evidence>
<dbReference type="EMBL" id="JAUKPO010000025">
    <property type="protein sequence ID" value="MDO1450092.1"/>
    <property type="molecule type" value="Genomic_DNA"/>
</dbReference>
<keyword evidence="1" id="KW-1133">Transmembrane helix</keyword>
<protein>
    <submittedName>
        <fullName evidence="2">Small multi-drug export protein</fullName>
    </submittedName>
</protein>
<feature type="transmembrane region" description="Helical" evidence="1">
    <location>
        <begin position="104"/>
        <end position="123"/>
    </location>
</feature>
<gene>
    <name evidence="2" type="ORF">Q0590_27675</name>
</gene>
<feature type="transmembrane region" description="Helical" evidence="1">
    <location>
        <begin position="72"/>
        <end position="98"/>
    </location>
</feature>
<comment type="caution">
    <text evidence="2">The sequence shown here is derived from an EMBL/GenBank/DDBJ whole genome shotgun (WGS) entry which is preliminary data.</text>
</comment>
<feature type="transmembrane region" description="Helical" evidence="1">
    <location>
        <begin position="22"/>
        <end position="40"/>
    </location>
</feature>
<sequence length="134" mass="15402">MIKFIGGPLSGVASGLTWVETFIFTVLGMMTTVVVLTLLGENARKRFLHRLRKKKKLFTPKNRRMVRMWRKYGLKGVAFLTPVFFSPIIGTVMAISFGEPAKRIFFYMLGSALFWGVIFSLFINELNSFIFHRV</sequence>
<keyword evidence="1" id="KW-0472">Membrane</keyword>
<reference evidence="2" key="1">
    <citation type="submission" date="2023-07" db="EMBL/GenBank/DDBJ databases">
        <title>The genome sequence of Rhodocytophaga aerolata KACC 12507.</title>
        <authorList>
            <person name="Zhang X."/>
        </authorList>
    </citation>
    <scope>NUCLEOTIDE SEQUENCE</scope>
    <source>
        <strain evidence="2">KACC 12507</strain>
    </source>
</reference>
<organism evidence="2 3">
    <name type="scientific">Rhodocytophaga aerolata</name>
    <dbReference type="NCBI Taxonomy" id="455078"/>
    <lineage>
        <taxon>Bacteria</taxon>
        <taxon>Pseudomonadati</taxon>
        <taxon>Bacteroidota</taxon>
        <taxon>Cytophagia</taxon>
        <taxon>Cytophagales</taxon>
        <taxon>Rhodocytophagaceae</taxon>
        <taxon>Rhodocytophaga</taxon>
    </lineage>
</organism>
<accession>A0ABT8RDC4</accession>
<evidence type="ECO:0000313" key="2">
    <source>
        <dbReference type="EMBL" id="MDO1450092.1"/>
    </source>
</evidence>
<evidence type="ECO:0000256" key="1">
    <source>
        <dbReference type="SAM" id="Phobius"/>
    </source>
</evidence>
<dbReference type="Pfam" id="PF06695">
    <property type="entry name" value="Sm_multidrug_ex"/>
    <property type="match status" value="1"/>
</dbReference>
<name>A0ABT8RDC4_9BACT</name>
<keyword evidence="3" id="KW-1185">Reference proteome</keyword>